<evidence type="ECO:0000256" key="2">
    <source>
        <dbReference type="SAM" id="Phobius"/>
    </source>
</evidence>
<protein>
    <submittedName>
        <fullName evidence="3">Uncharacterized protein</fullName>
    </submittedName>
</protein>
<feature type="transmembrane region" description="Helical" evidence="2">
    <location>
        <begin position="58"/>
        <end position="82"/>
    </location>
</feature>
<evidence type="ECO:0000313" key="3">
    <source>
        <dbReference type="EMBL" id="KAF3606319.1"/>
    </source>
</evidence>
<sequence>MGFRNQRQIKGSSSSSHIQPTGIPENSSIHLLTVTPDVVHPRWSCVCSGLGKPDGGSLMGVVMLLLDVKVILLFKVLFIIVLNTRWEDHRSDIQGITSPERLNPTACRLLHQPRRQMEFEWFGYNTLPHLLLDLYSCPDVVHPRWSCVYSGLGKPDGGSLMGVVMLLLDAKATLIQPPSMFIDFSLTGES</sequence>
<reference evidence="3 4" key="1">
    <citation type="journal article" date="2020" name="BMC Genomics">
        <title>Intraspecific diversification of the crop wild relative Brassica cretica Lam. using demographic model selection.</title>
        <authorList>
            <person name="Kioukis A."/>
            <person name="Michalopoulou V.A."/>
            <person name="Briers L."/>
            <person name="Pirintsos S."/>
            <person name="Studholme D.J."/>
            <person name="Pavlidis P."/>
            <person name="Sarris P.F."/>
        </authorList>
    </citation>
    <scope>NUCLEOTIDE SEQUENCE [LARGE SCALE GENOMIC DNA]</scope>
    <source>
        <strain evidence="4">cv. PFS-1207/04</strain>
    </source>
</reference>
<organism evidence="3 4">
    <name type="scientific">Brassica cretica</name>
    <name type="common">Mustard</name>
    <dbReference type="NCBI Taxonomy" id="69181"/>
    <lineage>
        <taxon>Eukaryota</taxon>
        <taxon>Viridiplantae</taxon>
        <taxon>Streptophyta</taxon>
        <taxon>Embryophyta</taxon>
        <taxon>Tracheophyta</taxon>
        <taxon>Spermatophyta</taxon>
        <taxon>Magnoliopsida</taxon>
        <taxon>eudicotyledons</taxon>
        <taxon>Gunneridae</taxon>
        <taxon>Pentapetalae</taxon>
        <taxon>rosids</taxon>
        <taxon>malvids</taxon>
        <taxon>Brassicales</taxon>
        <taxon>Brassicaceae</taxon>
        <taxon>Brassiceae</taxon>
        <taxon>Brassica</taxon>
    </lineage>
</organism>
<comment type="caution">
    <text evidence="3">The sequence shown here is derived from an EMBL/GenBank/DDBJ whole genome shotgun (WGS) entry which is preliminary data.</text>
</comment>
<proteinExistence type="predicted"/>
<feature type="region of interest" description="Disordered" evidence="1">
    <location>
        <begin position="1"/>
        <end position="24"/>
    </location>
</feature>
<dbReference type="Proteomes" id="UP000266723">
    <property type="component" value="Unassembled WGS sequence"/>
</dbReference>
<accession>A0ABQ7ETY2</accession>
<keyword evidence="2" id="KW-0472">Membrane</keyword>
<gene>
    <name evidence="3" type="ORF">DY000_02045197</name>
</gene>
<evidence type="ECO:0000313" key="4">
    <source>
        <dbReference type="Proteomes" id="UP000266723"/>
    </source>
</evidence>
<keyword evidence="4" id="KW-1185">Reference proteome</keyword>
<keyword evidence="2" id="KW-0812">Transmembrane</keyword>
<name>A0ABQ7ETY2_BRACR</name>
<dbReference type="EMBL" id="QGKV02000297">
    <property type="protein sequence ID" value="KAF3606319.1"/>
    <property type="molecule type" value="Genomic_DNA"/>
</dbReference>
<evidence type="ECO:0000256" key="1">
    <source>
        <dbReference type="SAM" id="MobiDB-lite"/>
    </source>
</evidence>
<keyword evidence="2" id="KW-1133">Transmembrane helix</keyword>